<dbReference type="Proteomes" id="UP001589688">
    <property type="component" value="Unassembled WGS sequence"/>
</dbReference>
<protein>
    <submittedName>
        <fullName evidence="2">DUF3316 domain-containing protein</fullName>
    </submittedName>
</protein>
<dbReference type="RefSeq" id="WP_027952348.1">
    <property type="nucleotide sequence ID" value="NZ_JADU01000017.1"/>
</dbReference>
<evidence type="ECO:0000313" key="3">
    <source>
        <dbReference type="Proteomes" id="UP001589688"/>
    </source>
</evidence>
<organism evidence="2 3">
    <name type="scientific">Hallella seregens ATCC 51272</name>
    <dbReference type="NCBI Taxonomy" id="1336250"/>
    <lineage>
        <taxon>Bacteria</taxon>
        <taxon>Pseudomonadati</taxon>
        <taxon>Bacteroidota</taxon>
        <taxon>Bacteroidia</taxon>
        <taxon>Bacteroidales</taxon>
        <taxon>Prevotellaceae</taxon>
        <taxon>Hallella</taxon>
    </lineage>
</organism>
<evidence type="ECO:0000256" key="1">
    <source>
        <dbReference type="SAM" id="SignalP"/>
    </source>
</evidence>
<feature type="chain" id="PRO_5046476459" evidence="1">
    <location>
        <begin position="29"/>
        <end position="271"/>
    </location>
</feature>
<evidence type="ECO:0000313" key="2">
    <source>
        <dbReference type="EMBL" id="MFB9898630.1"/>
    </source>
</evidence>
<dbReference type="EMBL" id="JBHLZF010000002">
    <property type="protein sequence ID" value="MFB9898630.1"/>
    <property type="molecule type" value="Genomic_DNA"/>
</dbReference>
<proteinExistence type="predicted"/>
<dbReference type="InterPro" id="IPR016879">
    <property type="entry name" value="UCP028299"/>
</dbReference>
<feature type="signal peptide" evidence="1">
    <location>
        <begin position="1"/>
        <end position="28"/>
    </location>
</feature>
<comment type="caution">
    <text evidence="2">The sequence shown here is derived from an EMBL/GenBank/DDBJ whole genome shotgun (WGS) entry which is preliminary data.</text>
</comment>
<accession>A0ABV5ZMM2</accession>
<keyword evidence="1" id="KW-0732">Signal</keyword>
<sequence>MKKVTTMTRPLKMLFLGGVLATSQTALGQTDSTGRRLPAVTTHLNVLGMGHTDLLDTYLSQERFTGTELGYLSQSVRRRLDSRISSTFVHHIMLSSAGTRGNSNSLLTAMYHFMLGWHYNWNWPVPRISVALGGMVDGTLGGTYNTRNSNNPAQARAALSLDPAVRMAWQFSIGHCPLALHYEAALPLIGAAFSPNYGQSYYEIFSRGNYDHNIVMTSPFSGPQLHQMLLLDFRLWRVTFTIGYGADLRQMRANQLKYHQYTHALLLGWRY</sequence>
<dbReference type="Pfam" id="PF11777">
    <property type="entry name" value="DUF3316"/>
    <property type="match status" value="1"/>
</dbReference>
<keyword evidence="3" id="KW-1185">Reference proteome</keyword>
<name>A0ABV5ZMM2_9BACT</name>
<reference evidence="2 3" key="1">
    <citation type="submission" date="2024-09" db="EMBL/GenBank/DDBJ databases">
        <authorList>
            <person name="Sun Q."/>
            <person name="Mori K."/>
        </authorList>
    </citation>
    <scope>NUCLEOTIDE SEQUENCE [LARGE SCALE GENOMIC DNA]</scope>
    <source>
        <strain evidence="2 3">ATCC 51272</strain>
    </source>
</reference>
<gene>
    <name evidence="2" type="ORF">ACFFK8_12720</name>
</gene>